<keyword evidence="8" id="KW-0808">Transferase</keyword>
<protein>
    <submittedName>
        <fullName evidence="8">tRNA-(Guanine-N1)-methyltransferase</fullName>
    </submittedName>
</protein>
<evidence type="ECO:0000256" key="6">
    <source>
        <dbReference type="ARBA" id="ARBA00023063"/>
    </source>
</evidence>
<keyword evidence="8" id="KW-0489">Methyltransferase</keyword>
<dbReference type="GO" id="GO:0051537">
    <property type="term" value="F:2 iron, 2 sulfur cluster binding"/>
    <property type="evidence" value="ECO:0007669"/>
    <property type="project" value="UniProtKB-KW"/>
</dbReference>
<dbReference type="RefSeq" id="WP_147156215.1">
    <property type="nucleotide sequence ID" value="NZ_BKAJ01000187.1"/>
</dbReference>
<dbReference type="GO" id="GO:0008942">
    <property type="term" value="F:nitrite reductase [NAD(P)H] activity"/>
    <property type="evidence" value="ECO:0007669"/>
    <property type="project" value="InterPro"/>
</dbReference>
<evidence type="ECO:0000313" key="8">
    <source>
        <dbReference type="EMBL" id="GEP60871.1"/>
    </source>
</evidence>
<evidence type="ECO:0000259" key="7">
    <source>
        <dbReference type="PROSITE" id="PS51296"/>
    </source>
</evidence>
<dbReference type="PANTHER" id="PTHR21496:SF23">
    <property type="entry name" value="3-PHENYLPROPIONATE_CINNAMIC ACID DIOXYGENASE FERREDOXIN SUBUNIT"/>
    <property type="match status" value="1"/>
</dbReference>
<keyword evidence="9" id="KW-1185">Reference proteome</keyword>
<evidence type="ECO:0000256" key="2">
    <source>
        <dbReference type="ARBA" id="ARBA00022723"/>
    </source>
</evidence>
<dbReference type="GO" id="GO:0042128">
    <property type="term" value="P:nitrate assimilation"/>
    <property type="evidence" value="ECO:0007669"/>
    <property type="project" value="UniProtKB-KW"/>
</dbReference>
<reference evidence="8 9" key="1">
    <citation type="submission" date="2019-07" db="EMBL/GenBank/DDBJ databases">
        <title>Whole genome shotgun sequence of Reyranella soli NBRC 108950.</title>
        <authorList>
            <person name="Hosoyama A."/>
            <person name="Uohara A."/>
            <person name="Ohji S."/>
            <person name="Ichikawa N."/>
        </authorList>
    </citation>
    <scope>NUCLEOTIDE SEQUENCE [LARGE SCALE GENOMIC DNA]</scope>
    <source>
        <strain evidence="8 9">NBRC 108950</strain>
    </source>
</reference>
<keyword evidence="4" id="KW-0408">Iron</keyword>
<dbReference type="InterPro" id="IPR017941">
    <property type="entry name" value="Rieske_2Fe-2S"/>
</dbReference>
<evidence type="ECO:0000256" key="1">
    <source>
        <dbReference type="ARBA" id="ARBA00022714"/>
    </source>
</evidence>
<evidence type="ECO:0000256" key="3">
    <source>
        <dbReference type="ARBA" id="ARBA00023002"/>
    </source>
</evidence>
<comment type="caution">
    <text evidence="8">The sequence shown here is derived from an EMBL/GenBank/DDBJ whole genome shotgun (WGS) entry which is preliminary data.</text>
</comment>
<evidence type="ECO:0000256" key="4">
    <source>
        <dbReference type="ARBA" id="ARBA00023004"/>
    </source>
</evidence>
<organism evidence="8 9">
    <name type="scientific">Reyranella soli</name>
    <dbReference type="NCBI Taxonomy" id="1230389"/>
    <lineage>
        <taxon>Bacteria</taxon>
        <taxon>Pseudomonadati</taxon>
        <taxon>Pseudomonadota</taxon>
        <taxon>Alphaproteobacteria</taxon>
        <taxon>Hyphomicrobiales</taxon>
        <taxon>Reyranellaceae</taxon>
        <taxon>Reyranella</taxon>
    </lineage>
</organism>
<gene>
    <name evidence="8" type="primary">nirD</name>
    <name evidence="8" type="ORF">RSO01_80370</name>
</gene>
<evidence type="ECO:0000313" key="9">
    <source>
        <dbReference type="Proteomes" id="UP000321058"/>
    </source>
</evidence>
<dbReference type="NCBIfam" id="TIGR02378">
    <property type="entry name" value="nirD_assim_sml"/>
    <property type="match status" value="1"/>
</dbReference>
<keyword evidence="5" id="KW-0411">Iron-sulfur</keyword>
<accession>A0A512NPH7</accession>
<dbReference type="Pfam" id="PF13806">
    <property type="entry name" value="Rieske_2"/>
    <property type="match status" value="1"/>
</dbReference>
<dbReference type="PROSITE" id="PS51296">
    <property type="entry name" value="RIESKE"/>
    <property type="match status" value="1"/>
</dbReference>
<dbReference type="GO" id="GO:0008168">
    <property type="term" value="F:methyltransferase activity"/>
    <property type="evidence" value="ECO:0007669"/>
    <property type="project" value="UniProtKB-KW"/>
</dbReference>
<keyword evidence="2" id="KW-0479">Metal-binding</keyword>
<dbReference type="SUPFAM" id="SSF50022">
    <property type="entry name" value="ISP domain"/>
    <property type="match status" value="1"/>
</dbReference>
<dbReference type="Proteomes" id="UP000321058">
    <property type="component" value="Unassembled WGS sequence"/>
</dbReference>
<keyword evidence="3" id="KW-0560">Oxidoreductase</keyword>
<dbReference type="CDD" id="cd03530">
    <property type="entry name" value="Rieske_NirD_small_Bacillus"/>
    <property type="match status" value="1"/>
</dbReference>
<keyword evidence="1" id="KW-0001">2Fe-2S</keyword>
<dbReference type="Gene3D" id="2.102.10.10">
    <property type="entry name" value="Rieske [2Fe-2S] iron-sulphur domain"/>
    <property type="match status" value="1"/>
</dbReference>
<dbReference type="GO" id="GO:0032259">
    <property type="term" value="P:methylation"/>
    <property type="evidence" value="ECO:0007669"/>
    <property type="project" value="UniProtKB-KW"/>
</dbReference>
<dbReference type="OrthoDB" id="9800776at2"/>
<dbReference type="EMBL" id="BKAJ01000187">
    <property type="protein sequence ID" value="GEP60871.1"/>
    <property type="molecule type" value="Genomic_DNA"/>
</dbReference>
<feature type="domain" description="Rieske" evidence="7">
    <location>
        <begin position="5"/>
        <end position="101"/>
    </location>
</feature>
<dbReference type="PANTHER" id="PTHR21496">
    <property type="entry name" value="FERREDOXIN-RELATED"/>
    <property type="match status" value="1"/>
</dbReference>
<dbReference type="AlphaFoldDB" id="A0A512NPH7"/>
<proteinExistence type="predicted"/>
<evidence type="ECO:0000256" key="5">
    <source>
        <dbReference type="ARBA" id="ARBA00023014"/>
    </source>
</evidence>
<dbReference type="GO" id="GO:0046872">
    <property type="term" value="F:metal ion binding"/>
    <property type="evidence" value="ECO:0007669"/>
    <property type="project" value="UniProtKB-KW"/>
</dbReference>
<dbReference type="InterPro" id="IPR036922">
    <property type="entry name" value="Rieske_2Fe-2S_sf"/>
</dbReference>
<sequence>MESPWIEVCPIDSIPLRGCRVVRTRHMQIALFRTASDEVFALENRCPHKNGPLSEGIVHDRKVTCPLHNWVISLESGEATGADKGCTRSFPVRLDKGHVYLEASVATAP</sequence>
<name>A0A512NPH7_9HYPH</name>
<keyword evidence="6" id="KW-0534">Nitrate assimilation</keyword>
<dbReference type="InterPro" id="IPR012748">
    <property type="entry name" value="Rieske-like_NirD"/>
</dbReference>